<comment type="subcellular location">
    <subcellularLocation>
        <location evidence="1">Mitochondrion</location>
    </subcellularLocation>
</comment>
<evidence type="ECO:0000256" key="5">
    <source>
        <dbReference type="ARBA" id="ARBA00023128"/>
    </source>
</evidence>
<evidence type="ECO:0000256" key="2">
    <source>
        <dbReference type="ARBA" id="ARBA00005543"/>
    </source>
</evidence>
<keyword evidence="4" id="KW-0809">Transit peptide</keyword>
<evidence type="ECO:0000256" key="3">
    <source>
        <dbReference type="ARBA" id="ARBA00016197"/>
    </source>
</evidence>
<evidence type="ECO:0000313" key="8">
    <source>
        <dbReference type="EMBL" id="KAJ7701779.1"/>
    </source>
</evidence>
<feature type="region of interest" description="Disordered" evidence="7">
    <location>
        <begin position="611"/>
        <end position="633"/>
    </location>
</feature>
<evidence type="ECO:0000256" key="7">
    <source>
        <dbReference type="SAM" id="MobiDB-lite"/>
    </source>
</evidence>
<organism evidence="8 9">
    <name type="scientific">Mycena rosella</name>
    <name type="common">Pink bonnet</name>
    <name type="synonym">Agaricus rosellus</name>
    <dbReference type="NCBI Taxonomy" id="1033263"/>
    <lineage>
        <taxon>Eukaryota</taxon>
        <taxon>Fungi</taxon>
        <taxon>Dikarya</taxon>
        <taxon>Basidiomycota</taxon>
        <taxon>Agaricomycotina</taxon>
        <taxon>Agaricomycetes</taxon>
        <taxon>Agaricomycetidae</taxon>
        <taxon>Agaricales</taxon>
        <taxon>Marasmiineae</taxon>
        <taxon>Mycenaceae</taxon>
        <taxon>Mycena</taxon>
    </lineage>
</organism>
<dbReference type="InterPro" id="IPR051035">
    <property type="entry name" value="Mito_inheritance_9"/>
</dbReference>
<dbReference type="InterPro" id="IPR011009">
    <property type="entry name" value="Kinase-like_dom_sf"/>
</dbReference>
<sequence>MVQGTSNRLFDIRLDNGVELVAKLPFVIAGPAHLTTASEVATMLFAREVLDRLVPRIYTWCSRAEESDVGSEYIIMEKVPGVQLFDRWTNIREGVQTIIQDVVNAEEKMTNTQFGMLGSLDEEAQRLAKIELRNAARSKTYDLLTEEQNPDLHKCRNFEHKELCTWPYYWASRTWDEGTVVFEKFLMQVCDDWEYIGASETPCPISFSDEQREKHAEVMLQFVQEREIEGLIDEIGVQPDGLVAVDKLDEARRRNEEVRERYILGLEERDRERSCINAGVHAQLESSTFSFRSPSVANDVWPGFQDAPDSVCEEYMLVGDHVLRNCFLSLMLKRGLARPNGFFATVRDLVLSPEVYAVLVTKGGLQWCGPSARPAAEAFLIFVAALHTSFADYADVLNWFRAVFLPLLRAAEEAYLKHTKLEQNVSPDTYARALDLLAQIKVIQSQWATWTRDDGPIRALSTTVSLPKLIWNASSLAGTMTELAIAPVLRFAGNTIRASVPLKWIRYCKATETLRPNLSKRRASSVLDPRPYRALNSEPEGNVPNPETTFASAPVFTRNSPLPPVSPRLNASQATVPVPPPSNVRPFRYSVSAGPKASPAPIPLRLPRKASYGLRETPRNEGVPVEFSRRDFS</sequence>
<name>A0AAD7GPR5_MYCRO</name>
<comment type="similarity">
    <text evidence="2">Belongs to the AIM9 family.</text>
</comment>
<keyword evidence="9" id="KW-1185">Reference proteome</keyword>
<evidence type="ECO:0000313" key="9">
    <source>
        <dbReference type="Proteomes" id="UP001221757"/>
    </source>
</evidence>
<proteinExistence type="inferred from homology"/>
<dbReference type="Proteomes" id="UP001221757">
    <property type="component" value="Unassembled WGS sequence"/>
</dbReference>
<evidence type="ECO:0000256" key="6">
    <source>
        <dbReference type="ARBA" id="ARBA00031849"/>
    </source>
</evidence>
<reference evidence="8" key="1">
    <citation type="submission" date="2023-03" db="EMBL/GenBank/DDBJ databases">
        <title>Massive genome expansion in bonnet fungi (Mycena s.s.) driven by repeated elements and novel gene families across ecological guilds.</title>
        <authorList>
            <consortium name="Lawrence Berkeley National Laboratory"/>
            <person name="Harder C.B."/>
            <person name="Miyauchi S."/>
            <person name="Viragh M."/>
            <person name="Kuo A."/>
            <person name="Thoen E."/>
            <person name="Andreopoulos B."/>
            <person name="Lu D."/>
            <person name="Skrede I."/>
            <person name="Drula E."/>
            <person name="Henrissat B."/>
            <person name="Morin E."/>
            <person name="Kohler A."/>
            <person name="Barry K."/>
            <person name="LaButti K."/>
            <person name="Morin E."/>
            <person name="Salamov A."/>
            <person name="Lipzen A."/>
            <person name="Mereny Z."/>
            <person name="Hegedus B."/>
            <person name="Baldrian P."/>
            <person name="Stursova M."/>
            <person name="Weitz H."/>
            <person name="Taylor A."/>
            <person name="Grigoriev I.V."/>
            <person name="Nagy L.G."/>
            <person name="Martin F."/>
            <person name="Kauserud H."/>
        </authorList>
    </citation>
    <scope>NUCLEOTIDE SEQUENCE</scope>
    <source>
        <strain evidence="8">CBHHK067</strain>
    </source>
</reference>
<dbReference type="AlphaFoldDB" id="A0AAD7GPR5"/>
<keyword evidence="5" id="KW-0496">Mitochondrion</keyword>
<evidence type="ECO:0000256" key="4">
    <source>
        <dbReference type="ARBA" id="ARBA00022946"/>
    </source>
</evidence>
<dbReference type="PANTHER" id="PTHR36091:SF1">
    <property type="entry name" value="ALTERED INHERITANCE OF MITOCHONDRIA PROTEIN 9, MITOCHONDRIAL"/>
    <property type="match status" value="1"/>
</dbReference>
<gene>
    <name evidence="8" type="ORF">B0H17DRAFT_1327423</name>
</gene>
<protein>
    <recommendedName>
        <fullName evidence="3">Altered inheritance of mitochondria protein 9, mitochondrial</fullName>
    </recommendedName>
    <alternativeName>
        <fullName evidence="6">Found in mitochondrial proteome protein 29</fullName>
    </alternativeName>
</protein>
<dbReference type="GO" id="GO:0005739">
    <property type="term" value="C:mitochondrion"/>
    <property type="evidence" value="ECO:0007669"/>
    <property type="project" value="UniProtKB-SubCell"/>
</dbReference>
<dbReference type="EMBL" id="JARKIE010000016">
    <property type="protein sequence ID" value="KAJ7701779.1"/>
    <property type="molecule type" value="Genomic_DNA"/>
</dbReference>
<evidence type="ECO:0000256" key="1">
    <source>
        <dbReference type="ARBA" id="ARBA00004173"/>
    </source>
</evidence>
<dbReference type="PANTHER" id="PTHR36091">
    <property type="entry name" value="ALTERED INHERITANCE OF MITOCHONDRIA PROTEIN 9, MITOCHONDRIAL"/>
    <property type="match status" value="1"/>
</dbReference>
<dbReference type="SUPFAM" id="SSF56112">
    <property type="entry name" value="Protein kinase-like (PK-like)"/>
    <property type="match status" value="1"/>
</dbReference>
<comment type="caution">
    <text evidence="8">The sequence shown here is derived from an EMBL/GenBank/DDBJ whole genome shotgun (WGS) entry which is preliminary data.</text>
</comment>
<accession>A0AAD7GPR5</accession>